<dbReference type="SMART" id="SM00138">
    <property type="entry name" value="MeTrc"/>
    <property type="match status" value="1"/>
</dbReference>
<dbReference type="PRINTS" id="PR00996">
    <property type="entry name" value="CHERMTFRASE"/>
</dbReference>
<dbReference type="PROSITE" id="PS50123">
    <property type="entry name" value="CHER"/>
    <property type="match status" value="1"/>
</dbReference>
<name>A0A842I3X2_9RHOB</name>
<dbReference type="InterPro" id="IPR022641">
    <property type="entry name" value="CheR_N"/>
</dbReference>
<comment type="catalytic activity">
    <reaction evidence="1 5">
        <text>L-glutamyl-[protein] + S-adenosyl-L-methionine = [protein]-L-glutamate 5-O-methyl ester + S-adenosyl-L-homocysteine</text>
        <dbReference type="Rhea" id="RHEA:24452"/>
        <dbReference type="Rhea" id="RHEA-COMP:10208"/>
        <dbReference type="Rhea" id="RHEA-COMP:10311"/>
        <dbReference type="ChEBI" id="CHEBI:29973"/>
        <dbReference type="ChEBI" id="CHEBI:57856"/>
        <dbReference type="ChEBI" id="CHEBI:59789"/>
        <dbReference type="ChEBI" id="CHEBI:82795"/>
        <dbReference type="EC" id="2.1.1.80"/>
    </reaction>
</comment>
<comment type="function">
    <text evidence="5">Methylation of the membrane-bound methyl-accepting chemotaxis proteins (MCP) to form gamma-glutamyl methyl ester residues in MCP.</text>
</comment>
<dbReference type="GO" id="GO:0032259">
    <property type="term" value="P:methylation"/>
    <property type="evidence" value="ECO:0007669"/>
    <property type="project" value="UniProtKB-KW"/>
</dbReference>
<dbReference type="EMBL" id="JACLQD010000001">
    <property type="protein sequence ID" value="MBC2834133.1"/>
    <property type="molecule type" value="Genomic_DNA"/>
</dbReference>
<dbReference type="Pfam" id="PF03705">
    <property type="entry name" value="CheR_N"/>
    <property type="match status" value="1"/>
</dbReference>
<dbReference type="AlphaFoldDB" id="A0A842I3X2"/>
<feature type="binding site" evidence="6">
    <location>
        <position position="81"/>
    </location>
    <ligand>
        <name>S-adenosyl-L-methionine</name>
        <dbReference type="ChEBI" id="CHEBI:59789"/>
    </ligand>
</feature>
<feature type="domain" description="CheR-type methyltransferase" evidence="7">
    <location>
        <begin position="10"/>
        <end position="278"/>
    </location>
</feature>
<feature type="binding site" evidence="6">
    <location>
        <begin position="224"/>
        <end position="225"/>
    </location>
    <ligand>
        <name>S-adenosyl-L-methionine</name>
        <dbReference type="ChEBI" id="CHEBI:59789"/>
    </ligand>
</feature>
<dbReference type="CDD" id="cd02440">
    <property type="entry name" value="AdoMet_MTases"/>
    <property type="match status" value="1"/>
</dbReference>
<reference evidence="8 9" key="1">
    <citation type="journal article" date="2017" name="Int. J. Syst. Evol. Microbiol.">
        <title>Gemmobacter straminiformis sp. nov., isolated from an artificial fountain.</title>
        <authorList>
            <person name="Kang J.Y."/>
            <person name="Kim M.J."/>
            <person name="Chun J."/>
            <person name="Son K.P."/>
            <person name="Jahng K.Y."/>
        </authorList>
    </citation>
    <scope>NUCLEOTIDE SEQUENCE [LARGE SCALE GENOMIC DNA]</scope>
    <source>
        <strain evidence="8 9">CAM-8</strain>
    </source>
</reference>
<dbReference type="Gene3D" id="3.40.50.150">
    <property type="entry name" value="Vaccinia Virus protein VP39"/>
    <property type="match status" value="1"/>
</dbReference>
<comment type="caution">
    <text evidence="8">The sequence shown here is derived from an EMBL/GenBank/DDBJ whole genome shotgun (WGS) entry which is preliminary data.</text>
</comment>
<evidence type="ECO:0000256" key="6">
    <source>
        <dbReference type="PIRSR" id="PIRSR000410-1"/>
    </source>
</evidence>
<dbReference type="InterPro" id="IPR022642">
    <property type="entry name" value="CheR_C"/>
</dbReference>
<dbReference type="SUPFAM" id="SSF53335">
    <property type="entry name" value="S-adenosyl-L-methionine-dependent methyltransferases"/>
    <property type="match status" value="1"/>
</dbReference>
<evidence type="ECO:0000313" key="8">
    <source>
        <dbReference type="EMBL" id="MBC2834133.1"/>
    </source>
</evidence>
<dbReference type="InterPro" id="IPR036804">
    <property type="entry name" value="CheR_N_sf"/>
</dbReference>
<dbReference type="SUPFAM" id="SSF47757">
    <property type="entry name" value="Chemotaxis receptor methyltransferase CheR, N-terminal domain"/>
    <property type="match status" value="1"/>
</dbReference>
<feature type="binding site" evidence="6">
    <location>
        <position position="75"/>
    </location>
    <ligand>
        <name>S-adenosyl-L-methionine</name>
        <dbReference type="ChEBI" id="CHEBI:59789"/>
    </ligand>
</feature>
<feature type="binding site" evidence="6">
    <location>
        <position position="121"/>
    </location>
    <ligand>
        <name>S-adenosyl-L-methionine</name>
        <dbReference type="ChEBI" id="CHEBI:59789"/>
    </ligand>
</feature>
<organism evidence="8 9">
    <name type="scientific">Paragemmobacter straminiformis</name>
    <dbReference type="NCBI Taxonomy" id="2045119"/>
    <lineage>
        <taxon>Bacteria</taxon>
        <taxon>Pseudomonadati</taxon>
        <taxon>Pseudomonadota</taxon>
        <taxon>Alphaproteobacteria</taxon>
        <taxon>Rhodobacterales</taxon>
        <taxon>Paracoccaceae</taxon>
        <taxon>Paragemmobacter</taxon>
    </lineage>
</organism>
<dbReference type="PANTHER" id="PTHR24422">
    <property type="entry name" value="CHEMOTAXIS PROTEIN METHYLTRANSFERASE"/>
    <property type="match status" value="1"/>
</dbReference>
<keyword evidence="4 5" id="KW-0949">S-adenosyl-L-methionine</keyword>
<sequence>MTAGGTSYSDRFRELIRSLTGISLPQSKVVMIEQRLRKRVLAFGLSDMEAYLGQLLEGQGMEEELRIVIDLITTNTTSFFRESDHFDFLVNEALPKRLAQAKGARKPRFKLWSAAASEGAEAYTSAMVLAEAQRRGAMFDFAVLATDISQRMLERGAEAVYGADQLSTVPPDLVKRYFMSSRHPSVAGKVRVVPELRRHVRFRHLNLMDETYPVDRDVDLIFLRNVLIYFDGPDQERVVARLASHVAPGGYLVVGHAESMVVRMDGLKQVRPTIFQKV</sequence>
<dbReference type="Gene3D" id="1.10.155.10">
    <property type="entry name" value="Chemotaxis receptor methyltransferase CheR, N-terminal domain"/>
    <property type="match status" value="1"/>
</dbReference>
<dbReference type="InterPro" id="IPR026024">
    <property type="entry name" value="Chemotaxis_MeTrfase_CheR"/>
</dbReference>
<evidence type="ECO:0000313" key="9">
    <source>
        <dbReference type="Proteomes" id="UP000555411"/>
    </source>
</evidence>
<feature type="binding site" evidence="6">
    <location>
        <position position="147"/>
    </location>
    <ligand>
        <name>S-adenosyl-L-methionine</name>
        <dbReference type="ChEBI" id="CHEBI:59789"/>
    </ligand>
</feature>
<keyword evidence="2 5" id="KW-0489">Methyltransferase</keyword>
<gene>
    <name evidence="8" type="ORF">H7F16_01350</name>
</gene>
<dbReference type="Pfam" id="PF01739">
    <property type="entry name" value="CheR"/>
    <property type="match status" value="1"/>
</dbReference>
<feature type="binding site" evidence="6">
    <location>
        <position position="77"/>
    </location>
    <ligand>
        <name>S-adenosyl-L-methionine</name>
        <dbReference type="ChEBI" id="CHEBI:59789"/>
    </ligand>
</feature>
<feature type="binding site" evidence="6">
    <location>
        <begin position="206"/>
        <end position="207"/>
    </location>
    <ligand>
        <name>S-adenosyl-L-methionine</name>
        <dbReference type="ChEBI" id="CHEBI:59789"/>
    </ligand>
</feature>
<dbReference type="EC" id="2.1.1.80" evidence="5"/>
<evidence type="ECO:0000256" key="1">
    <source>
        <dbReference type="ARBA" id="ARBA00001541"/>
    </source>
</evidence>
<keyword evidence="9" id="KW-1185">Reference proteome</keyword>
<dbReference type="InterPro" id="IPR029063">
    <property type="entry name" value="SAM-dependent_MTases_sf"/>
</dbReference>
<dbReference type="InterPro" id="IPR000780">
    <property type="entry name" value="CheR_MeTrfase"/>
</dbReference>
<evidence type="ECO:0000259" key="7">
    <source>
        <dbReference type="PROSITE" id="PS50123"/>
    </source>
</evidence>
<dbReference type="Proteomes" id="UP000555411">
    <property type="component" value="Unassembled WGS sequence"/>
</dbReference>
<dbReference type="PANTHER" id="PTHR24422:SF19">
    <property type="entry name" value="CHEMOTAXIS PROTEIN METHYLTRANSFERASE"/>
    <property type="match status" value="1"/>
</dbReference>
<dbReference type="GO" id="GO:0008983">
    <property type="term" value="F:protein-glutamate O-methyltransferase activity"/>
    <property type="evidence" value="ECO:0007669"/>
    <property type="project" value="UniProtKB-EC"/>
</dbReference>
<evidence type="ECO:0000256" key="3">
    <source>
        <dbReference type="ARBA" id="ARBA00022679"/>
    </source>
</evidence>
<evidence type="ECO:0000256" key="2">
    <source>
        <dbReference type="ARBA" id="ARBA00022603"/>
    </source>
</evidence>
<dbReference type="InterPro" id="IPR050903">
    <property type="entry name" value="Bact_Chemotaxis_MeTrfase"/>
</dbReference>
<evidence type="ECO:0000256" key="5">
    <source>
        <dbReference type="PIRNR" id="PIRNR000410"/>
    </source>
</evidence>
<evidence type="ECO:0000256" key="4">
    <source>
        <dbReference type="ARBA" id="ARBA00022691"/>
    </source>
</evidence>
<accession>A0A842I3X2</accession>
<keyword evidence="3 5" id="KW-0808">Transferase</keyword>
<protein>
    <recommendedName>
        <fullName evidence="5">Chemotaxis protein methyltransferase</fullName>
        <ecNumber evidence="5">2.1.1.80</ecNumber>
    </recommendedName>
</protein>
<proteinExistence type="predicted"/>
<dbReference type="PIRSF" id="PIRSF000410">
    <property type="entry name" value="CheR"/>
    <property type="match status" value="1"/>
</dbReference>